<evidence type="ECO:0000313" key="8">
    <source>
        <dbReference type="Proteomes" id="UP000652219"/>
    </source>
</evidence>
<protein>
    <submittedName>
        <fullName evidence="7">FAD binding domain-containing protein</fullName>
    </submittedName>
</protein>
<evidence type="ECO:0000259" key="6">
    <source>
        <dbReference type="PROSITE" id="PS51387"/>
    </source>
</evidence>
<organism evidence="7 8">
    <name type="scientific">Colletotrichum sojae</name>
    <dbReference type="NCBI Taxonomy" id="2175907"/>
    <lineage>
        <taxon>Eukaryota</taxon>
        <taxon>Fungi</taxon>
        <taxon>Dikarya</taxon>
        <taxon>Ascomycota</taxon>
        <taxon>Pezizomycotina</taxon>
        <taxon>Sordariomycetes</taxon>
        <taxon>Hypocreomycetidae</taxon>
        <taxon>Glomerellales</taxon>
        <taxon>Glomerellaceae</taxon>
        <taxon>Colletotrichum</taxon>
        <taxon>Colletotrichum orchidearum species complex</taxon>
    </lineage>
</organism>
<keyword evidence="8" id="KW-1185">Reference proteome</keyword>
<reference evidence="7 8" key="1">
    <citation type="journal article" date="2020" name="Phytopathology">
        <title>Genome Sequence Resources of Colletotrichum truncatum, C. plurivorum, C. musicola, and C. sojae: Four Species Pathogenic to Soybean (Glycine max).</title>
        <authorList>
            <person name="Rogerio F."/>
            <person name="Boufleur T.R."/>
            <person name="Ciampi-Guillardi M."/>
            <person name="Sukno S.A."/>
            <person name="Thon M.R."/>
            <person name="Massola Junior N.S."/>
            <person name="Baroncelli R."/>
        </authorList>
    </citation>
    <scope>NUCLEOTIDE SEQUENCE [LARGE SCALE GENOMIC DNA]</scope>
    <source>
        <strain evidence="7 8">LFN0009</strain>
    </source>
</reference>
<dbReference type="PANTHER" id="PTHR42973">
    <property type="entry name" value="BINDING OXIDOREDUCTASE, PUTATIVE (AFU_ORTHOLOGUE AFUA_1G17690)-RELATED"/>
    <property type="match status" value="1"/>
</dbReference>
<keyword evidence="4" id="KW-0560">Oxidoreductase</keyword>
<dbReference type="Proteomes" id="UP000652219">
    <property type="component" value="Unassembled WGS sequence"/>
</dbReference>
<dbReference type="SUPFAM" id="SSF56176">
    <property type="entry name" value="FAD-binding/transporter-associated domain-like"/>
    <property type="match status" value="1"/>
</dbReference>
<evidence type="ECO:0000256" key="4">
    <source>
        <dbReference type="ARBA" id="ARBA00023002"/>
    </source>
</evidence>
<name>A0A8H6INR0_9PEZI</name>
<dbReference type="AlphaFoldDB" id="A0A8H6INR0"/>
<dbReference type="EMBL" id="WIGN01000592">
    <property type="protein sequence ID" value="KAF6787612.1"/>
    <property type="molecule type" value="Genomic_DNA"/>
</dbReference>
<dbReference type="GO" id="GO:0016491">
    <property type="term" value="F:oxidoreductase activity"/>
    <property type="evidence" value="ECO:0007669"/>
    <property type="project" value="UniProtKB-KW"/>
</dbReference>
<comment type="caution">
    <text evidence="7">The sequence shown here is derived from an EMBL/GenBank/DDBJ whole genome shotgun (WGS) entry which is preliminary data.</text>
</comment>
<comment type="similarity">
    <text evidence="1">Belongs to the oxygen-dependent FAD-linked oxidoreductase family.</text>
</comment>
<dbReference type="InterPro" id="IPR036318">
    <property type="entry name" value="FAD-bd_PCMH-like_sf"/>
</dbReference>
<evidence type="ECO:0000313" key="7">
    <source>
        <dbReference type="EMBL" id="KAF6787612.1"/>
    </source>
</evidence>
<dbReference type="InterPro" id="IPR016169">
    <property type="entry name" value="FAD-bd_PCMH_sub2"/>
</dbReference>
<dbReference type="Gene3D" id="3.30.465.10">
    <property type="match status" value="1"/>
</dbReference>
<evidence type="ECO:0000256" key="1">
    <source>
        <dbReference type="ARBA" id="ARBA00005466"/>
    </source>
</evidence>
<gene>
    <name evidence="7" type="ORF">CSOJ01_15192</name>
</gene>
<dbReference type="PANTHER" id="PTHR42973:SF53">
    <property type="entry name" value="FAD-BINDING PCMH-TYPE DOMAIN-CONTAINING PROTEIN-RELATED"/>
    <property type="match status" value="1"/>
</dbReference>
<dbReference type="GO" id="GO:0071949">
    <property type="term" value="F:FAD binding"/>
    <property type="evidence" value="ECO:0007669"/>
    <property type="project" value="InterPro"/>
</dbReference>
<proteinExistence type="inferred from homology"/>
<feature type="domain" description="FAD-binding PCMH-type" evidence="6">
    <location>
        <begin position="73"/>
        <end position="246"/>
    </location>
</feature>
<keyword evidence="3" id="KW-0274">FAD</keyword>
<accession>A0A8H6INR0</accession>
<evidence type="ECO:0000256" key="5">
    <source>
        <dbReference type="SAM" id="SignalP"/>
    </source>
</evidence>
<dbReference type="InterPro" id="IPR050416">
    <property type="entry name" value="FAD-linked_Oxidoreductase"/>
</dbReference>
<keyword evidence="5" id="KW-0732">Signal</keyword>
<sequence length="511" mass="54839">MLGDRMLGHAVALLLCLGTTTSALPQSPIRDAPLRRAEPYRLLAAAGLGSQLFFQGDDEYATTLQSYYSGESREITPQCILKPETAKQVSVAIETLNSDKAGRCWNVAIRAGGHSNFVASNTASGVTIDLVKLNTLEVNEDGTVSVGTGNRWGDVYRYLEPRGLMVAGGRENTVGVGGLLLGGGFSWFSGNVGFAADNVAAYEVVLANGSIIAATASDNADLFRALKGGACNFGLVTTFVLRSFPARDLFGGVMVFSYAQADAVMRAFVDMIDGNTDGRPNDTGFASAAWDRLGGRRMAFIAANLEGRANTTAFAGLEPIVDLRAKLPVTGIAAQIADGTDGEHQVWTTLTYANTVDMGRKVLASFEALVGDMEAEFDAEDEDGDVRIIYLISPFPTLFSSHGGDGNVMGLAESHTRNAVVFSLQALLPTARYRNLLRRKVDEATTGIEVYAKETGQDVRYRYLNYAGPGQNPLARYGEENVRFMKEVAARYDPGEFFQFGVPGGFKLKDV</sequence>
<feature type="signal peptide" evidence="5">
    <location>
        <begin position="1"/>
        <end position="23"/>
    </location>
</feature>
<dbReference type="InterPro" id="IPR016166">
    <property type="entry name" value="FAD-bd_PCMH"/>
</dbReference>
<dbReference type="PROSITE" id="PS51387">
    <property type="entry name" value="FAD_PCMH"/>
    <property type="match status" value="1"/>
</dbReference>
<dbReference type="InterPro" id="IPR006094">
    <property type="entry name" value="Oxid_FAD_bind_N"/>
</dbReference>
<evidence type="ECO:0000256" key="3">
    <source>
        <dbReference type="ARBA" id="ARBA00022827"/>
    </source>
</evidence>
<dbReference type="Pfam" id="PF01565">
    <property type="entry name" value="FAD_binding_4"/>
    <property type="match status" value="1"/>
</dbReference>
<feature type="chain" id="PRO_5034156647" evidence="5">
    <location>
        <begin position="24"/>
        <end position="511"/>
    </location>
</feature>
<evidence type="ECO:0000256" key="2">
    <source>
        <dbReference type="ARBA" id="ARBA00022630"/>
    </source>
</evidence>
<keyword evidence="2" id="KW-0285">Flavoprotein</keyword>